<evidence type="ECO:0000313" key="2">
    <source>
        <dbReference type="EMBL" id="KAJ5283454.1"/>
    </source>
</evidence>
<protein>
    <recommendedName>
        <fullName evidence="1">Subtelomeric hrmA-associated cluster protein AFUB-079030/YDR124W-like helical bundle domain-containing protein</fullName>
    </recommendedName>
</protein>
<dbReference type="InterPro" id="IPR047092">
    <property type="entry name" value="AFUB_07903/YDR124W-like_hel"/>
</dbReference>
<accession>A0ABQ8WWN4</accession>
<evidence type="ECO:0000313" key="3">
    <source>
        <dbReference type="Proteomes" id="UP001220256"/>
    </source>
</evidence>
<dbReference type="PANTHER" id="PTHR36102">
    <property type="entry name" value="CHROMOSOME 10, WHOLE GENOME SHOTGUN SEQUENCE"/>
    <property type="match status" value="1"/>
</dbReference>
<dbReference type="EMBL" id="JAPVEB010000001">
    <property type="protein sequence ID" value="KAJ5283454.1"/>
    <property type="molecule type" value="Genomic_DNA"/>
</dbReference>
<gene>
    <name evidence="2" type="ORF">N7505_001434</name>
</gene>
<organism evidence="2 3">
    <name type="scientific">Penicillium chrysogenum</name>
    <name type="common">Penicillium notatum</name>
    <dbReference type="NCBI Taxonomy" id="5076"/>
    <lineage>
        <taxon>Eukaryota</taxon>
        <taxon>Fungi</taxon>
        <taxon>Dikarya</taxon>
        <taxon>Ascomycota</taxon>
        <taxon>Pezizomycotina</taxon>
        <taxon>Eurotiomycetes</taxon>
        <taxon>Eurotiomycetidae</taxon>
        <taxon>Eurotiales</taxon>
        <taxon>Aspergillaceae</taxon>
        <taxon>Penicillium</taxon>
        <taxon>Penicillium chrysogenum species complex</taxon>
    </lineage>
</organism>
<dbReference type="Pfam" id="PF11001">
    <property type="entry name" value="AFUB_07903_YDR124W_hel"/>
    <property type="match status" value="1"/>
</dbReference>
<reference evidence="2 3" key="1">
    <citation type="journal article" date="2023" name="IMA Fungus">
        <title>Comparative genomic study of the Penicillium genus elucidates a diverse pangenome and 15 lateral gene transfer events.</title>
        <authorList>
            <person name="Petersen C."/>
            <person name="Sorensen T."/>
            <person name="Nielsen M.R."/>
            <person name="Sondergaard T.E."/>
            <person name="Sorensen J.L."/>
            <person name="Fitzpatrick D.A."/>
            <person name="Frisvad J.C."/>
            <person name="Nielsen K.L."/>
        </authorList>
    </citation>
    <scope>NUCLEOTIDE SEQUENCE [LARGE SCALE GENOMIC DNA]</scope>
    <source>
        <strain evidence="2 3">IBT 3361</strain>
    </source>
</reference>
<dbReference type="Proteomes" id="UP001220256">
    <property type="component" value="Unassembled WGS sequence"/>
</dbReference>
<feature type="domain" description="Subtelomeric hrmA-associated cluster protein AFUB-079030/YDR124W-like helical bundle" evidence="1">
    <location>
        <begin position="4"/>
        <end position="137"/>
    </location>
</feature>
<evidence type="ECO:0000259" key="1">
    <source>
        <dbReference type="Pfam" id="PF11001"/>
    </source>
</evidence>
<comment type="caution">
    <text evidence="2">The sequence shown here is derived from an EMBL/GenBank/DDBJ whole genome shotgun (WGS) entry which is preliminary data.</text>
</comment>
<sequence>MISIIDRDLVRKYYEKAFRNLQQTNCRTLAKAYVKLVEPRKQVYFPYNGRKAITGVAYHLDPEAAKPPWWPPGVRHREPDHLLKEERIRLLIHILCDLRISHCITAKRLQEADQPFRRYISPVERVYILDEIYRVRQEEVDLLEGRSDGQRQVWISRMNLPEATAATVNHNEHNGENVPFDTASTNISNSTSAFVKSGFANNAPSALFAPVANLPAHFPLDHPYNVQGYFAGKYYAGPGPKTISGFDMTVPVSMPS</sequence>
<keyword evidence="3" id="KW-1185">Reference proteome</keyword>
<dbReference type="PANTHER" id="PTHR36102:SF1">
    <property type="entry name" value="YDR124W-LIKE HELICAL BUNDLE DOMAIN-CONTAINING PROTEIN"/>
    <property type="match status" value="1"/>
</dbReference>
<name>A0ABQ8WWN4_PENCH</name>
<dbReference type="InterPro" id="IPR021264">
    <property type="entry name" value="AFUB_079030/YDR124W-like"/>
</dbReference>
<proteinExistence type="predicted"/>